<protein>
    <submittedName>
        <fullName evidence="2">Uncharacterized protein</fullName>
    </submittedName>
</protein>
<proteinExistence type="predicted"/>
<keyword evidence="1" id="KW-0175">Coiled coil</keyword>
<feature type="coiled-coil region" evidence="1">
    <location>
        <begin position="26"/>
        <end position="88"/>
    </location>
</feature>
<name>A0ABT7ZZA8_9PROT</name>
<evidence type="ECO:0000313" key="3">
    <source>
        <dbReference type="Proteomes" id="UP001529369"/>
    </source>
</evidence>
<reference evidence="3" key="1">
    <citation type="journal article" date="2019" name="Int. J. Syst. Evol. Microbiol.">
        <title>The Global Catalogue of Microorganisms (GCM) 10K type strain sequencing project: providing services to taxonomists for standard genome sequencing and annotation.</title>
        <authorList>
            <consortium name="The Broad Institute Genomics Platform"/>
            <consortium name="The Broad Institute Genome Sequencing Center for Infectious Disease"/>
            <person name="Wu L."/>
            <person name="Ma J."/>
        </authorList>
    </citation>
    <scope>NUCLEOTIDE SEQUENCE [LARGE SCALE GENOMIC DNA]</scope>
    <source>
        <strain evidence="3">CECT 7131</strain>
    </source>
</reference>
<keyword evidence="3" id="KW-1185">Reference proteome</keyword>
<dbReference type="Proteomes" id="UP001529369">
    <property type="component" value="Unassembled WGS sequence"/>
</dbReference>
<evidence type="ECO:0000256" key="1">
    <source>
        <dbReference type="SAM" id="Coils"/>
    </source>
</evidence>
<comment type="caution">
    <text evidence="2">The sequence shown here is derived from an EMBL/GenBank/DDBJ whole genome shotgun (WGS) entry which is preliminary data.</text>
</comment>
<organism evidence="2 3">
    <name type="scientific">Paeniroseomonas aquatica</name>
    <dbReference type="NCBI Taxonomy" id="373043"/>
    <lineage>
        <taxon>Bacteria</taxon>
        <taxon>Pseudomonadati</taxon>
        <taxon>Pseudomonadota</taxon>
        <taxon>Alphaproteobacteria</taxon>
        <taxon>Acetobacterales</taxon>
        <taxon>Acetobacteraceae</taxon>
        <taxon>Paeniroseomonas</taxon>
    </lineage>
</organism>
<evidence type="ECO:0000313" key="2">
    <source>
        <dbReference type="EMBL" id="MDN3562809.1"/>
    </source>
</evidence>
<sequence>MPQSAPATAAILPFPEKPEDRLRRALHGLEAALAEQAEAVAGLRRELGALAEAVDGLGGSFDSYAEGLQETKEALAGAGDQARQLEATADAMLAAAAR</sequence>
<dbReference type="EMBL" id="JAUFPN010000001">
    <property type="protein sequence ID" value="MDN3562809.1"/>
    <property type="molecule type" value="Genomic_DNA"/>
</dbReference>
<accession>A0ABT7ZZA8</accession>
<gene>
    <name evidence="2" type="ORF">QWZ14_00195</name>
</gene>
<dbReference type="RefSeq" id="WP_290314530.1">
    <property type="nucleotide sequence ID" value="NZ_JAUFPN010000001.1"/>
</dbReference>